<dbReference type="Pfam" id="PF13715">
    <property type="entry name" value="CarbopepD_reg_2"/>
    <property type="match status" value="1"/>
</dbReference>
<dbReference type="InterPro" id="IPR023997">
    <property type="entry name" value="TonB-dep_OMP_SusC/RagA_CS"/>
</dbReference>
<dbReference type="NCBIfam" id="TIGR04056">
    <property type="entry name" value="OMP_RagA_SusC"/>
    <property type="match status" value="1"/>
</dbReference>
<protein>
    <submittedName>
        <fullName evidence="3">TonB-dependent receptor</fullName>
    </submittedName>
</protein>
<dbReference type="GO" id="GO:0009279">
    <property type="term" value="C:cell outer membrane"/>
    <property type="evidence" value="ECO:0007669"/>
    <property type="project" value="UniProtKB-SubCell"/>
</dbReference>
<keyword evidence="1" id="KW-0472">Membrane</keyword>
<dbReference type="SUPFAM" id="SSF56935">
    <property type="entry name" value="Porins"/>
    <property type="match status" value="1"/>
</dbReference>
<dbReference type="PROSITE" id="PS52016">
    <property type="entry name" value="TONB_DEPENDENT_REC_3"/>
    <property type="match status" value="1"/>
</dbReference>
<dbReference type="SUPFAM" id="SSF49464">
    <property type="entry name" value="Carboxypeptidase regulatory domain-like"/>
    <property type="match status" value="1"/>
</dbReference>
<dbReference type="Gene3D" id="2.170.130.10">
    <property type="entry name" value="TonB-dependent receptor, plug domain"/>
    <property type="match status" value="1"/>
</dbReference>
<keyword evidence="4" id="KW-1185">Reference proteome</keyword>
<dbReference type="InterPro" id="IPR023996">
    <property type="entry name" value="TonB-dep_OMP_SusC/RagA"/>
</dbReference>
<comment type="similarity">
    <text evidence="1">Belongs to the TonB-dependent receptor family.</text>
</comment>
<feature type="domain" description="TonB-dependent receptor plug" evidence="2">
    <location>
        <begin position="78"/>
        <end position="184"/>
    </location>
</feature>
<comment type="subcellular location">
    <subcellularLocation>
        <location evidence="1">Cell outer membrane</location>
        <topology evidence="1">Multi-pass membrane protein</topology>
    </subcellularLocation>
</comment>
<gene>
    <name evidence="3" type="ORF">IBL28_14500</name>
</gene>
<dbReference type="AlphaFoldDB" id="A0A926Q345"/>
<evidence type="ECO:0000256" key="1">
    <source>
        <dbReference type="PROSITE-ProRule" id="PRU01360"/>
    </source>
</evidence>
<dbReference type="InterPro" id="IPR012910">
    <property type="entry name" value="Plug_dom"/>
</dbReference>
<sequence length="1007" mass="113862">MIGVTVMQENTSRGVATDFDGNFTLEIEAGSTLTFSYVGYLTERIEDVTETDALHIVMKPDATNLDEVVVIGYGEQTKQTLVGSVSSVKGEDILQTGSVSTISEALQGQSPGMTIINSNGKPGADAGEIFIRGKSTWRNASPLFLVDGVERDVNNIDPNEIETISVLKDAASTAVYGVRGANGVILVTTKTGKLSDPVFNFSANLGIKQPTKTPKKADYLTAMRAYNEAAFNDRNYDQLIPRSTIDAWTEHYDERGPYNPYFPEIDWYDELIGTGFEQTYNLNVRGGGNKIKYFASLGYRDDGDIFQTEKNPDYDPSYRLRKYNWRTNLDFDITATTKFSVRFSGNYRVRNQPAYRISNGVEDGYGQAQFYERIYYAPQNLFPITHPDGYPGDASDGEGNLLVYLNEGGQRTYQYFQGFYDAQLDQKLDFITKGLSFNASINYSSLSNYSKQILRDGVQGAFSGLNIIRYYRRYDYSLPTVDEQGNVSYPLIEELRWPDNQAQEGPVNGSLPNLYGYNRRLNYRFQLEYRRRFNDHNLNVTALMLRQNDVWRNGYPARREEWIGRLSYNYKERYMIEASGNYSGTEKFAPGLRFGFFPAIGGAWVISEEPFAKKLAGNWLDFLKVNYSYGEVGNDRTDSFQYVQTYDSAGDVRFGYETPTGYGPRYMEGAIANPNATWEKSTQQNLKISADLIEKVSFELDMYKSDREDILMQRRTVPTFVGYSDLPDANIGRTKSHGYELTLGWNDRIGSDFRYNVSFGTSFTENRVVFRDDPAMMDRYLKDAGKPIDWKSLPIAGGYYQSLDDIYNGPGQNHGSGLSNLVPGDILYVDYNGDGVSDNNDRVPMKDVEAYPLRTYNLRLGFNWKNLGFNALLYGVTNTGYTVPDLLFYDFAGGFVQAQPDVLTRWTPETADTAEKPALHLVNNHNSTNSTLLYRDGSYLRLKNIEINYAFKGRVLESLGLKQLQLYANGNNVLTWSKLDIPVDPETSGAGVYPVLKRYNFGLRVTF</sequence>
<accession>A0A926Q345</accession>
<dbReference type="InterPro" id="IPR008969">
    <property type="entry name" value="CarboxyPept-like_regulatory"/>
</dbReference>
<keyword evidence="1" id="KW-0813">Transport</keyword>
<evidence type="ECO:0000313" key="4">
    <source>
        <dbReference type="Proteomes" id="UP000653730"/>
    </source>
</evidence>
<name>A0A926Q345_9FLAO</name>
<keyword evidence="1" id="KW-1134">Transmembrane beta strand</keyword>
<proteinExistence type="inferred from homology"/>
<evidence type="ECO:0000313" key="3">
    <source>
        <dbReference type="EMBL" id="MBC9797183.1"/>
    </source>
</evidence>
<dbReference type="EMBL" id="JACVDC010000049">
    <property type="protein sequence ID" value="MBC9797183.1"/>
    <property type="molecule type" value="Genomic_DNA"/>
</dbReference>
<dbReference type="FunFam" id="2.170.130.10:FF:000003">
    <property type="entry name" value="SusC/RagA family TonB-linked outer membrane protein"/>
    <property type="match status" value="1"/>
</dbReference>
<keyword evidence="3" id="KW-0675">Receptor</keyword>
<comment type="caution">
    <text evidence="3">The sequence shown here is derived from an EMBL/GenBank/DDBJ whole genome shotgun (WGS) entry which is preliminary data.</text>
</comment>
<dbReference type="NCBIfam" id="TIGR04057">
    <property type="entry name" value="SusC_RagA_signa"/>
    <property type="match status" value="1"/>
</dbReference>
<dbReference type="Pfam" id="PF07715">
    <property type="entry name" value="Plug"/>
    <property type="match status" value="1"/>
</dbReference>
<evidence type="ECO:0000259" key="2">
    <source>
        <dbReference type="Pfam" id="PF07715"/>
    </source>
</evidence>
<dbReference type="InterPro" id="IPR039426">
    <property type="entry name" value="TonB-dep_rcpt-like"/>
</dbReference>
<dbReference type="InterPro" id="IPR037066">
    <property type="entry name" value="Plug_dom_sf"/>
</dbReference>
<keyword evidence="1" id="KW-0812">Transmembrane</keyword>
<keyword evidence="1" id="KW-0998">Cell outer membrane</keyword>
<organism evidence="3 4">
    <name type="scientific">Sinomicrobium weinanense</name>
    <dbReference type="NCBI Taxonomy" id="2842200"/>
    <lineage>
        <taxon>Bacteria</taxon>
        <taxon>Pseudomonadati</taxon>
        <taxon>Bacteroidota</taxon>
        <taxon>Flavobacteriia</taxon>
        <taxon>Flavobacteriales</taxon>
        <taxon>Flavobacteriaceae</taxon>
        <taxon>Sinomicrobium</taxon>
    </lineage>
</organism>
<dbReference type="Proteomes" id="UP000653730">
    <property type="component" value="Unassembled WGS sequence"/>
</dbReference>
<reference evidence="3 4" key="1">
    <citation type="submission" date="2020-09" db="EMBL/GenBank/DDBJ databases">
        <title>Sinomicrobium weinanense sp. nov., a halophilic bacteria isolated from saline-alkali soil.</title>
        <authorList>
            <person name="Wu P."/>
            <person name="Ren H."/>
            <person name="Mei Y."/>
            <person name="Liang Y."/>
            <person name="Chen Z."/>
        </authorList>
    </citation>
    <scope>NUCLEOTIDE SEQUENCE [LARGE SCALE GENOMIC DNA]</scope>
    <source>
        <strain evidence="3 4">FJxs</strain>
    </source>
</reference>